<accession>A0A916XE33</accession>
<dbReference type="PANTHER" id="PTHR43603:SF1">
    <property type="entry name" value="ZINC-REGULATED GTPASE METALLOPROTEIN ACTIVATOR 1"/>
    <property type="match status" value="1"/>
</dbReference>
<dbReference type="Gene3D" id="3.30.1220.10">
    <property type="entry name" value="CobW-like, C-terminal domain"/>
    <property type="match status" value="1"/>
</dbReference>
<dbReference type="InterPro" id="IPR011629">
    <property type="entry name" value="CobW-like_C"/>
</dbReference>
<dbReference type="EMBL" id="BMJH01000002">
    <property type="protein sequence ID" value="GGC66831.1"/>
    <property type="molecule type" value="Genomic_DNA"/>
</dbReference>
<evidence type="ECO:0000313" key="7">
    <source>
        <dbReference type="EMBL" id="GGC66831.1"/>
    </source>
</evidence>
<dbReference type="InterPro" id="IPR051927">
    <property type="entry name" value="Zn_Chap_cDPG_Synth"/>
</dbReference>
<evidence type="ECO:0000313" key="8">
    <source>
        <dbReference type="Proteomes" id="UP000641514"/>
    </source>
</evidence>
<comment type="catalytic activity">
    <reaction evidence="5">
        <text>GTP + H2O = GDP + phosphate + H(+)</text>
        <dbReference type="Rhea" id="RHEA:19669"/>
        <dbReference type="ChEBI" id="CHEBI:15377"/>
        <dbReference type="ChEBI" id="CHEBI:15378"/>
        <dbReference type="ChEBI" id="CHEBI:37565"/>
        <dbReference type="ChEBI" id="CHEBI:43474"/>
        <dbReference type="ChEBI" id="CHEBI:58189"/>
    </reaction>
    <physiologicalReaction direction="left-to-right" evidence="5">
        <dbReference type="Rhea" id="RHEA:19670"/>
    </physiologicalReaction>
</comment>
<keyword evidence="8" id="KW-1185">Reference proteome</keyword>
<reference evidence="7" key="1">
    <citation type="journal article" date="2014" name="Int. J. Syst. Evol. Microbiol.">
        <title>Complete genome sequence of Corynebacterium casei LMG S-19264T (=DSM 44701T), isolated from a smear-ripened cheese.</title>
        <authorList>
            <consortium name="US DOE Joint Genome Institute (JGI-PGF)"/>
            <person name="Walter F."/>
            <person name="Albersmeier A."/>
            <person name="Kalinowski J."/>
            <person name="Ruckert C."/>
        </authorList>
    </citation>
    <scope>NUCLEOTIDE SEQUENCE</scope>
    <source>
        <strain evidence="7">CGMCC 1.15478</strain>
    </source>
</reference>
<dbReference type="SUPFAM" id="SSF52540">
    <property type="entry name" value="P-loop containing nucleoside triphosphate hydrolases"/>
    <property type="match status" value="1"/>
</dbReference>
<evidence type="ECO:0000256" key="5">
    <source>
        <dbReference type="ARBA" id="ARBA00049117"/>
    </source>
</evidence>
<comment type="similarity">
    <text evidence="4">Belongs to the SIMIBI class G3E GTPase family. ZNG1 subfamily.</text>
</comment>
<reference evidence="7" key="2">
    <citation type="submission" date="2020-09" db="EMBL/GenBank/DDBJ databases">
        <authorList>
            <person name="Sun Q."/>
            <person name="Zhou Y."/>
        </authorList>
    </citation>
    <scope>NUCLEOTIDE SEQUENCE</scope>
    <source>
        <strain evidence="7">CGMCC 1.15478</strain>
    </source>
</reference>
<dbReference type="Pfam" id="PF07683">
    <property type="entry name" value="CobW_C"/>
    <property type="match status" value="1"/>
</dbReference>
<evidence type="ECO:0000256" key="2">
    <source>
        <dbReference type="ARBA" id="ARBA00022801"/>
    </source>
</evidence>
<dbReference type="GO" id="GO:0016787">
    <property type="term" value="F:hydrolase activity"/>
    <property type="evidence" value="ECO:0007669"/>
    <property type="project" value="UniProtKB-KW"/>
</dbReference>
<dbReference type="Proteomes" id="UP000641514">
    <property type="component" value="Unassembled WGS sequence"/>
</dbReference>
<organism evidence="7 8">
    <name type="scientific">Hoyosella rhizosphaerae</name>
    <dbReference type="NCBI Taxonomy" id="1755582"/>
    <lineage>
        <taxon>Bacteria</taxon>
        <taxon>Bacillati</taxon>
        <taxon>Actinomycetota</taxon>
        <taxon>Actinomycetes</taxon>
        <taxon>Mycobacteriales</taxon>
        <taxon>Hoyosellaceae</taxon>
        <taxon>Hoyosella</taxon>
    </lineage>
</organism>
<name>A0A916XE33_9ACTN</name>
<keyword evidence="3" id="KW-0143">Chaperone</keyword>
<dbReference type="GO" id="GO:0000166">
    <property type="term" value="F:nucleotide binding"/>
    <property type="evidence" value="ECO:0007669"/>
    <property type="project" value="UniProtKB-KW"/>
</dbReference>
<keyword evidence="1" id="KW-0547">Nucleotide-binding</keyword>
<dbReference type="Pfam" id="PF02492">
    <property type="entry name" value="cobW"/>
    <property type="match status" value="1"/>
</dbReference>
<evidence type="ECO:0000259" key="6">
    <source>
        <dbReference type="SMART" id="SM00833"/>
    </source>
</evidence>
<keyword evidence="2" id="KW-0378">Hydrolase</keyword>
<dbReference type="InterPro" id="IPR003495">
    <property type="entry name" value="CobW/HypB/UreG_nucleotide-bd"/>
</dbReference>
<proteinExistence type="inferred from homology"/>
<evidence type="ECO:0000256" key="1">
    <source>
        <dbReference type="ARBA" id="ARBA00022741"/>
    </source>
</evidence>
<evidence type="ECO:0000256" key="3">
    <source>
        <dbReference type="ARBA" id="ARBA00023186"/>
    </source>
</evidence>
<dbReference type="SMART" id="SM00833">
    <property type="entry name" value="CobW_C"/>
    <property type="match status" value="1"/>
</dbReference>
<dbReference type="InterPro" id="IPR036627">
    <property type="entry name" value="CobW-likC_sf"/>
</dbReference>
<comment type="caution">
    <text evidence="7">The sequence shown here is derived from an EMBL/GenBank/DDBJ whole genome shotgun (WGS) entry which is preliminary data.</text>
</comment>
<sequence length="396" mass="43302">MIIIIIKTVNAAPETTKIPVTVLSGFLGAGKTTLLNHVLGNREGRRVAVIVNDMSEVNIDAQLIDGPLAGTAHLDRTEEKLVELTNGCICCTLREDLVESVAKLAKEGRFDYVLIESTGISEPMPVAATFEWEFEGGFCLGDIAHLDTMVTVVDASTFLPELARGEKLAQRDLEAGEGDERSISDLLVDQVEFANVILINKADLVTESMLGVVEATVKRLNPHATILRTTRGAVSLDAVLNTGLFDRAKAAETEGWAEEIAGGHTPETEEYGISSLTFRANRPFHPGRLADAIMQLKGVLRSKGFCWLASRDPFAAVWSQAGPNLTIEPAQRWRDVEVAPGQEIVIIGLRLDRSKPAELLQGALLTDDELIAGPQEWRKYPDPFPRWEVAELVHQH</sequence>
<dbReference type="CDD" id="cd03112">
    <property type="entry name" value="CobW-like"/>
    <property type="match status" value="1"/>
</dbReference>
<dbReference type="Gene3D" id="3.40.50.300">
    <property type="entry name" value="P-loop containing nucleotide triphosphate hydrolases"/>
    <property type="match status" value="1"/>
</dbReference>
<protein>
    <submittedName>
        <fullName evidence="7">Hypothetical cobalamin synthesis protein P47K/CobW</fullName>
    </submittedName>
</protein>
<evidence type="ECO:0000256" key="4">
    <source>
        <dbReference type="ARBA" id="ARBA00034320"/>
    </source>
</evidence>
<dbReference type="PANTHER" id="PTHR43603">
    <property type="entry name" value="COBW DOMAIN-CONTAINING PROTEIN DDB_G0274527"/>
    <property type="match status" value="1"/>
</dbReference>
<gene>
    <name evidence="7" type="ORF">GCM10011410_19330</name>
</gene>
<dbReference type="InterPro" id="IPR027417">
    <property type="entry name" value="P-loop_NTPase"/>
</dbReference>
<dbReference type="AlphaFoldDB" id="A0A916XE33"/>
<feature type="domain" description="CobW C-terminal" evidence="6">
    <location>
        <begin position="273"/>
        <end position="364"/>
    </location>
</feature>